<dbReference type="InterPro" id="IPR050712">
    <property type="entry name" value="NAD(P)H-dep_reductase"/>
</dbReference>
<dbReference type="GO" id="GO:0010181">
    <property type="term" value="F:FMN binding"/>
    <property type="evidence" value="ECO:0007669"/>
    <property type="project" value="TreeGrafter"/>
</dbReference>
<dbReference type="InterPro" id="IPR029039">
    <property type="entry name" value="Flavoprotein-like_sf"/>
</dbReference>
<organism evidence="2 3">
    <name type="scientific">Weissella confusa</name>
    <name type="common">Lactobacillus confusus</name>
    <dbReference type="NCBI Taxonomy" id="1583"/>
    <lineage>
        <taxon>Bacteria</taxon>
        <taxon>Bacillati</taxon>
        <taxon>Bacillota</taxon>
        <taxon>Bacilli</taxon>
        <taxon>Lactobacillales</taxon>
        <taxon>Lactobacillaceae</taxon>
        <taxon>Weissella</taxon>
    </lineage>
</organism>
<dbReference type="GO" id="GO:0016491">
    <property type="term" value="F:oxidoreductase activity"/>
    <property type="evidence" value="ECO:0007669"/>
    <property type="project" value="InterPro"/>
</dbReference>
<evidence type="ECO:0000259" key="1">
    <source>
        <dbReference type="Pfam" id="PF03358"/>
    </source>
</evidence>
<dbReference type="OrthoDB" id="9812295at2"/>
<dbReference type="PANTHER" id="PTHR30543:SF21">
    <property type="entry name" value="NAD(P)H-DEPENDENT FMN REDUCTASE LOT6"/>
    <property type="match status" value="1"/>
</dbReference>
<dbReference type="Pfam" id="PF03358">
    <property type="entry name" value="FMN_red"/>
    <property type="match status" value="1"/>
</dbReference>
<dbReference type="Gene3D" id="3.40.50.360">
    <property type="match status" value="1"/>
</dbReference>
<dbReference type="EMBL" id="PVSN01000084">
    <property type="protein sequence ID" value="TGE70183.1"/>
    <property type="molecule type" value="Genomic_DNA"/>
</dbReference>
<dbReference type="AlphaFoldDB" id="A0A4Z0RVN8"/>
<name>A0A4Z0RVN8_WEICO</name>
<proteinExistence type="predicted"/>
<gene>
    <name evidence="2" type="ORF">C6P11_10830</name>
</gene>
<evidence type="ECO:0000313" key="3">
    <source>
        <dbReference type="Proteomes" id="UP000297646"/>
    </source>
</evidence>
<feature type="domain" description="NADPH-dependent FMN reductase-like" evidence="1">
    <location>
        <begin position="1"/>
        <end position="143"/>
    </location>
</feature>
<dbReference type="GO" id="GO:0005829">
    <property type="term" value="C:cytosol"/>
    <property type="evidence" value="ECO:0007669"/>
    <property type="project" value="TreeGrafter"/>
</dbReference>
<dbReference type="PANTHER" id="PTHR30543">
    <property type="entry name" value="CHROMATE REDUCTASE"/>
    <property type="match status" value="1"/>
</dbReference>
<dbReference type="SUPFAM" id="SSF52218">
    <property type="entry name" value="Flavoproteins"/>
    <property type="match status" value="1"/>
</dbReference>
<accession>A0A4Z0RVN8</accession>
<dbReference type="RefSeq" id="WP_135521002.1">
    <property type="nucleotide sequence ID" value="NZ_PVSN01000084.1"/>
</dbReference>
<comment type="caution">
    <text evidence="2">The sequence shown here is derived from an EMBL/GenBank/DDBJ whole genome shotgun (WGS) entry which is preliminary data.</text>
</comment>
<dbReference type="InterPro" id="IPR005025">
    <property type="entry name" value="FMN_Rdtase-like_dom"/>
</dbReference>
<sequence length="283" mass="31025">MNLVAIVGTNARKSYNRSLLWFMKKHFKNLANIEVVEIEGLPMFSEDTETPVRLVEMARQIAAADGVIISTPEYDHSITASLKSALEWLSYGELHPFTNMPVMIVGTSLGKMGTTNAQEHLRQIMDAPGLDAFVLPGNQFLLGPASVNVDVERTELTDARTVGFLEQVFSNFMMFVDSLLPMRAMAFDRTADKTTNGEHEGTVEGVKLGYKDIDKVLKGSALDPDAVPSVIIKPADNAQVLEHGDGWWIEKTELTDNVTVTEVATTTTDVEEDDDATTGASML</sequence>
<dbReference type="Proteomes" id="UP000297646">
    <property type="component" value="Unassembled WGS sequence"/>
</dbReference>
<evidence type="ECO:0000313" key="2">
    <source>
        <dbReference type="EMBL" id="TGE70183.1"/>
    </source>
</evidence>
<protein>
    <submittedName>
        <fullName evidence="2">NAD(P)H-dependent oxidoreductase</fullName>
    </submittedName>
</protein>
<reference evidence="2 3" key="1">
    <citation type="submission" date="2018-03" db="EMBL/GenBank/DDBJ databases">
        <title>Genome sequencing of Weissella confusa isolates.</title>
        <authorList>
            <person name="Kajala I."/>
            <person name="Baruah R."/>
            <person name="Bergsveinson J."/>
            <person name="Juvonen R."/>
            <person name="Ziola B."/>
        </authorList>
    </citation>
    <scope>NUCLEOTIDE SEQUENCE [LARGE SCALE GENOMIC DNA]</scope>
    <source>
        <strain evidence="2 3">VTT E-062653</strain>
    </source>
</reference>